<sequence>MLKSPNLETAEEHPKHSAVLIGGSSMFNNDRQALLGDTTEKLTISYGTLTTNSSNR</sequence>
<comment type="caution">
    <text evidence="1">The sequence shown here is derived from an EMBL/GenBank/DDBJ whole genome shotgun (WGS) entry which is preliminary data.</text>
</comment>
<protein>
    <submittedName>
        <fullName evidence="1">Uncharacterized protein</fullName>
    </submittedName>
</protein>
<reference evidence="1 2" key="1">
    <citation type="submission" date="2020-08" db="EMBL/GenBank/DDBJ databases">
        <authorList>
            <person name="Koutsovoulos G."/>
            <person name="Danchin GJ E."/>
        </authorList>
    </citation>
    <scope>NUCLEOTIDE SEQUENCE [LARGE SCALE GENOMIC DNA]</scope>
</reference>
<dbReference type="EMBL" id="CAJEWN010000712">
    <property type="protein sequence ID" value="CAD2188750.1"/>
    <property type="molecule type" value="Genomic_DNA"/>
</dbReference>
<evidence type="ECO:0000313" key="1">
    <source>
        <dbReference type="EMBL" id="CAD2188750.1"/>
    </source>
</evidence>
<dbReference type="OrthoDB" id="6500128at2759"/>
<accession>A0A6V7WP21</accession>
<gene>
    <name evidence="1" type="ORF">MENT_LOCUS41420</name>
</gene>
<dbReference type="Proteomes" id="UP000580250">
    <property type="component" value="Unassembled WGS sequence"/>
</dbReference>
<dbReference type="AlphaFoldDB" id="A0A6V7WP21"/>
<organism evidence="1 2">
    <name type="scientific">Meloidogyne enterolobii</name>
    <name type="common">Root-knot nematode worm</name>
    <name type="synonym">Meloidogyne mayaguensis</name>
    <dbReference type="NCBI Taxonomy" id="390850"/>
    <lineage>
        <taxon>Eukaryota</taxon>
        <taxon>Metazoa</taxon>
        <taxon>Ecdysozoa</taxon>
        <taxon>Nematoda</taxon>
        <taxon>Chromadorea</taxon>
        <taxon>Rhabditida</taxon>
        <taxon>Tylenchina</taxon>
        <taxon>Tylenchomorpha</taxon>
        <taxon>Tylenchoidea</taxon>
        <taxon>Meloidogynidae</taxon>
        <taxon>Meloidogyninae</taxon>
        <taxon>Meloidogyne</taxon>
    </lineage>
</organism>
<proteinExistence type="predicted"/>
<evidence type="ECO:0000313" key="2">
    <source>
        <dbReference type="Proteomes" id="UP000580250"/>
    </source>
</evidence>
<name>A0A6V7WP21_MELEN</name>